<accession>A0AAE1CZ67</accession>
<keyword evidence="2" id="KW-0812">Transmembrane</keyword>
<evidence type="ECO:0000313" key="3">
    <source>
        <dbReference type="EMBL" id="KAK3746562.1"/>
    </source>
</evidence>
<comment type="caution">
    <text evidence="3">The sequence shown here is derived from an EMBL/GenBank/DDBJ whole genome shotgun (WGS) entry which is preliminary data.</text>
</comment>
<keyword evidence="4" id="KW-1185">Reference proteome</keyword>
<protein>
    <submittedName>
        <fullName evidence="3">Uncharacterized protein</fullName>
    </submittedName>
</protein>
<keyword evidence="2" id="KW-0472">Membrane</keyword>
<feature type="compositionally biased region" description="Polar residues" evidence="1">
    <location>
        <begin position="180"/>
        <end position="202"/>
    </location>
</feature>
<feature type="region of interest" description="Disordered" evidence="1">
    <location>
        <begin position="165"/>
        <end position="228"/>
    </location>
</feature>
<reference evidence="3" key="1">
    <citation type="journal article" date="2023" name="G3 (Bethesda)">
        <title>A reference genome for the long-term kleptoplast-retaining sea slug Elysia crispata morphotype clarki.</title>
        <authorList>
            <person name="Eastman K.E."/>
            <person name="Pendleton A.L."/>
            <person name="Shaikh M.A."/>
            <person name="Suttiyut T."/>
            <person name="Ogas R."/>
            <person name="Tomko P."/>
            <person name="Gavelis G."/>
            <person name="Widhalm J.R."/>
            <person name="Wisecaver J.H."/>
        </authorList>
    </citation>
    <scope>NUCLEOTIDE SEQUENCE</scope>
    <source>
        <strain evidence="3">ECLA1</strain>
    </source>
</reference>
<keyword evidence="2" id="KW-1133">Transmembrane helix</keyword>
<dbReference type="EMBL" id="JAWDGP010006134">
    <property type="protein sequence ID" value="KAK3746562.1"/>
    <property type="molecule type" value="Genomic_DNA"/>
</dbReference>
<sequence>MFHSWLEVFHDVLGRGLVKQDLTNPWMTDVPSDVMAIRALHKMMLVGAVFVFLIVSVVSFICYRRIMQRQREEAMSAAYLRRKRIRQAVRAKILQAEGLKDVHSLKWYIDQRHPMVHFKSSDLDSISIESGTNQSVHIVYNLGEDGGLSNLKTVEVNLSELLSTADSDQSGPSVRRASQLRISGGSSYSTAPGQNLNTSLDTHQPERLPADFGSKPETESSALNPLESDLNHRARLSVDRSPSFSSPVEFIDIRDSRRNSLFMNAWYNT</sequence>
<proteinExistence type="predicted"/>
<evidence type="ECO:0000313" key="4">
    <source>
        <dbReference type="Proteomes" id="UP001283361"/>
    </source>
</evidence>
<organism evidence="3 4">
    <name type="scientific">Elysia crispata</name>
    <name type="common">lettuce slug</name>
    <dbReference type="NCBI Taxonomy" id="231223"/>
    <lineage>
        <taxon>Eukaryota</taxon>
        <taxon>Metazoa</taxon>
        <taxon>Spiralia</taxon>
        <taxon>Lophotrochozoa</taxon>
        <taxon>Mollusca</taxon>
        <taxon>Gastropoda</taxon>
        <taxon>Heterobranchia</taxon>
        <taxon>Euthyneura</taxon>
        <taxon>Panpulmonata</taxon>
        <taxon>Sacoglossa</taxon>
        <taxon>Placobranchoidea</taxon>
        <taxon>Plakobranchidae</taxon>
        <taxon>Elysia</taxon>
    </lineage>
</organism>
<dbReference type="AlphaFoldDB" id="A0AAE1CZ67"/>
<dbReference type="Proteomes" id="UP001283361">
    <property type="component" value="Unassembled WGS sequence"/>
</dbReference>
<feature type="transmembrane region" description="Helical" evidence="2">
    <location>
        <begin position="43"/>
        <end position="63"/>
    </location>
</feature>
<evidence type="ECO:0000256" key="2">
    <source>
        <dbReference type="SAM" id="Phobius"/>
    </source>
</evidence>
<gene>
    <name evidence="3" type="ORF">RRG08_019484</name>
</gene>
<evidence type="ECO:0000256" key="1">
    <source>
        <dbReference type="SAM" id="MobiDB-lite"/>
    </source>
</evidence>
<feature type="compositionally biased region" description="Basic and acidic residues" evidence="1">
    <location>
        <begin position="203"/>
        <end position="218"/>
    </location>
</feature>
<name>A0AAE1CZ67_9GAST</name>